<gene>
    <name evidence="11" type="primary">emb</name>
</gene>
<evidence type="ECO:0000259" key="9">
    <source>
        <dbReference type="PROSITE" id="PS50835"/>
    </source>
</evidence>
<evidence type="ECO:0000313" key="10">
    <source>
        <dbReference type="Proteomes" id="UP000504630"/>
    </source>
</evidence>
<dbReference type="InterPro" id="IPR013783">
    <property type="entry name" value="Ig-like_fold"/>
</dbReference>
<evidence type="ECO:0000313" key="11">
    <source>
        <dbReference type="RefSeq" id="XP_029294989.1"/>
    </source>
</evidence>
<comment type="subcellular location">
    <subcellularLocation>
        <location evidence="1">Membrane</location>
        <topology evidence="1">Single-pass type I membrane protein</topology>
    </subcellularLocation>
</comment>
<dbReference type="RefSeq" id="XP_029294989.1">
    <property type="nucleotide sequence ID" value="XM_029439129.1"/>
</dbReference>
<evidence type="ECO:0000256" key="2">
    <source>
        <dbReference type="ARBA" id="ARBA00023136"/>
    </source>
</evidence>
<protein>
    <submittedName>
        <fullName evidence="11">Embigin</fullName>
    </submittedName>
</protein>
<dbReference type="InterPro" id="IPR051275">
    <property type="entry name" value="Cell_adhesion_signaling"/>
</dbReference>
<dbReference type="GO" id="GO:0050839">
    <property type="term" value="F:cell adhesion molecule binding"/>
    <property type="evidence" value="ECO:0007669"/>
    <property type="project" value="TreeGrafter"/>
</dbReference>
<evidence type="ECO:0000256" key="3">
    <source>
        <dbReference type="ARBA" id="ARBA00023157"/>
    </source>
</evidence>
<keyword evidence="7" id="KW-0812">Transmembrane</keyword>
<dbReference type="Proteomes" id="UP000504630">
    <property type="component" value="Chromosome 9"/>
</dbReference>
<evidence type="ECO:0000256" key="1">
    <source>
        <dbReference type="ARBA" id="ARBA00004479"/>
    </source>
</evidence>
<feature type="signal peptide" evidence="8">
    <location>
        <begin position="1"/>
        <end position="34"/>
    </location>
</feature>
<dbReference type="InterPro" id="IPR007110">
    <property type="entry name" value="Ig-like_dom"/>
</dbReference>
<reference evidence="11" key="1">
    <citation type="submission" date="2025-08" db="UniProtKB">
        <authorList>
            <consortium name="RefSeq"/>
        </authorList>
    </citation>
    <scope>IDENTIFICATION</scope>
</reference>
<evidence type="ECO:0000256" key="7">
    <source>
        <dbReference type="SAM" id="Phobius"/>
    </source>
</evidence>
<dbReference type="Pfam" id="PF13927">
    <property type="entry name" value="Ig_3"/>
    <property type="match status" value="1"/>
</dbReference>
<name>A0A6J2QAS7_COTGO</name>
<dbReference type="InParanoid" id="A0A6J2QAS7"/>
<organism evidence="10 11">
    <name type="scientific">Cottoperca gobio</name>
    <name type="common">Frogmouth</name>
    <name type="synonym">Aphritis gobio</name>
    <dbReference type="NCBI Taxonomy" id="56716"/>
    <lineage>
        <taxon>Eukaryota</taxon>
        <taxon>Metazoa</taxon>
        <taxon>Chordata</taxon>
        <taxon>Craniata</taxon>
        <taxon>Vertebrata</taxon>
        <taxon>Euteleostomi</taxon>
        <taxon>Actinopterygii</taxon>
        <taxon>Neopterygii</taxon>
        <taxon>Teleostei</taxon>
        <taxon>Neoteleostei</taxon>
        <taxon>Acanthomorphata</taxon>
        <taxon>Eupercaria</taxon>
        <taxon>Perciformes</taxon>
        <taxon>Notothenioidei</taxon>
        <taxon>Bovichtidae</taxon>
        <taxon>Cottoperca</taxon>
    </lineage>
</organism>
<feature type="region of interest" description="Disordered" evidence="6">
    <location>
        <begin position="289"/>
        <end position="322"/>
    </location>
</feature>
<evidence type="ECO:0000256" key="6">
    <source>
        <dbReference type="SAM" id="MobiDB-lite"/>
    </source>
</evidence>
<feature type="domain" description="Ig-like" evidence="9">
    <location>
        <begin position="170"/>
        <end position="248"/>
    </location>
</feature>
<dbReference type="PANTHER" id="PTHR11640">
    <property type="entry name" value="NEPHRIN"/>
    <property type="match status" value="1"/>
</dbReference>
<keyword evidence="2 7" id="KW-0472">Membrane</keyword>
<dbReference type="PANTHER" id="PTHR11640:SF158">
    <property type="entry name" value="V-SET AND IMMUNOGLOBULIN DOMAIN-CONTAINING PROTEIN 10-LIKE 2"/>
    <property type="match status" value="1"/>
</dbReference>
<dbReference type="InterPro" id="IPR036179">
    <property type="entry name" value="Ig-like_dom_sf"/>
</dbReference>
<feature type="chain" id="PRO_5026872000" evidence="8">
    <location>
        <begin position="35"/>
        <end position="322"/>
    </location>
</feature>
<sequence length="322" mass="36218">MQRADRGIINMSASWKQLFFQILLLLVSCRHINTKTPGPMPPPLIPISQLPSDVRSVVLKGESQTEKVELLNPVNLTLECTWTGNQDKLPNITGFWRKDGDEVENSRLTVQMENDQYNMKRVFGIVSEENLGSYSCVFGSKAKIDFVLAGTDHLHRSGDVRDKPMVSYVGDSVVIECKMEETKPKPSTWNWYRANNTDKEQIFADEEPLRYEIKNEERKTKLVVHNLTEADGGLYYCGAVYAISTAMSHVELKVISFHEPLKPFLAIVIEVIVLVAAILLYERSQSKKDLTAENGTADPTNALTQGENNGPEEGSSTRQRKV</sequence>
<dbReference type="AlphaFoldDB" id="A0A6J2QAS7"/>
<keyword evidence="3" id="KW-1015">Disulfide bond</keyword>
<dbReference type="GeneID" id="115013122"/>
<dbReference type="KEGG" id="cgob:115013122"/>
<feature type="transmembrane region" description="Helical" evidence="7">
    <location>
        <begin position="263"/>
        <end position="281"/>
    </location>
</feature>
<keyword evidence="7" id="KW-1133">Transmembrane helix</keyword>
<feature type="domain" description="Ig-like" evidence="9">
    <location>
        <begin position="42"/>
        <end position="136"/>
    </location>
</feature>
<dbReference type="OrthoDB" id="9932757at2759"/>
<dbReference type="GO" id="GO:0098609">
    <property type="term" value="P:cell-cell adhesion"/>
    <property type="evidence" value="ECO:0007669"/>
    <property type="project" value="TreeGrafter"/>
</dbReference>
<dbReference type="PROSITE" id="PS51257">
    <property type="entry name" value="PROKAR_LIPOPROTEIN"/>
    <property type="match status" value="1"/>
</dbReference>
<keyword evidence="10" id="KW-1185">Reference proteome</keyword>
<dbReference type="GO" id="GO:0005886">
    <property type="term" value="C:plasma membrane"/>
    <property type="evidence" value="ECO:0007669"/>
    <property type="project" value="TreeGrafter"/>
</dbReference>
<dbReference type="InterPro" id="IPR003599">
    <property type="entry name" value="Ig_sub"/>
</dbReference>
<proteinExistence type="predicted"/>
<feature type="compositionally biased region" description="Polar residues" evidence="6">
    <location>
        <begin position="293"/>
        <end position="308"/>
    </location>
</feature>
<dbReference type="SUPFAM" id="SSF48726">
    <property type="entry name" value="Immunoglobulin"/>
    <property type="match status" value="2"/>
</dbReference>
<evidence type="ECO:0000256" key="5">
    <source>
        <dbReference type="ARBA" id="ARBA00023319"/>
    </source>
</evidence>
<keyword evidence="8" id="KW-0732">Signal</keyword>
<dbReference type="CTD" id="133418"/>
<dbReference type="Gene3D" id="2.60.40.10">
    <property type="entry name" value="Immunoglobulins"/>
    <property type="match status" value="2"/>
</dbReference>
<evidence type="ECO:0000256" key="8">
    <source>
        <dbReference type="SAM" id="SignalP"/>
    </source>
</evidence>
<dbReference type="SMART" id="SM00409">
    <property type="entry name" value="IG"/>
    <property type="match status" value="1"/>
</dbReference>
<evidence type="ECO:0000256" key="4">
    <source>
        <dbReference type="ARBA" id="ARBA00023180"/>
    </source>
</evidence>
<keyword evidence="4" id="KW-0325">Glycoprotein</keyword>
<dbReference type="PROSITE" id="PS50835">
    <property type="entry name" value="IG_LIKE"/>
    <property type="match status" value="2"/>
</dbReference>
<dbReference type="GO" id="GO:0005911">
    <property type="term" value="C:cell-cell junction"/>
    <property type="evidence" value="ECO:0007669"/>
    <property type="project" value="TreeGrafter"/>
</dbReference>
<accession>A0A6J2QAS7</accession>
<keyword evidence="5" id="KW-0393">Immunoglobulin domain</keyword>